<name>A0A0J6VT81_9MYCO</name>
<evidence type="ECO:0000313" key="2">
    <source>
        <dbReference type="Proteomes" id="UP000036513"/>
    </source>
</evidence>
<sequence length="43" mass="4249">MAPPPRAPIADENGTICTVKALPDIAAVASALADVAELIGHPA</sequence>
<gene>
    <name evidence="1" type="ORF">MCHLDSM_03902</name>
</gene>
<dbReference type="PATRIC" id="fig|37916.4.peg.3868"/>
<organism evidence="1 2">
    <name type="scientific">Mycolicibacterium chlorophenolicum</name>
    <dbReference type="NCBI Taxonomy" id="37916"/>
    <lineage>
        <taxon>Bacteria</taxon>
        <taxon>Bacillati</taxon>
        <taxon>Actinomycetota</taxon>
        <taxon>Actinomycetes</taxon>
        <taxon>Mycobacteriales</taxon>
        <taxon>Mycobacteriaceae</taxon>
        <taxon>Mycolicibacterium</taxon>
    </lineage>
</organism>
<evidence type="ECO:0000313" key="1">
    <source>
        <dbReference type="EMBL" id="KMO72683.1"/>
    </source>
</evidence>
<dbReference type="STRING" id="37916.MCHLDSM_03902"/>
<dbReference type="Proteomes" id="UP000036513">
    <property type="component" value="Unassembled WGS sequence"/>
</dbReference>
<comment type="caution">
    <text evidence="1">The sequence shown here is derived from an EMBL/GenBank/DDBJ whole genome shotgun (WGS) entry which is preliminary data.</text>
</comment>
<accession>A0A0J6VT81</accession>
<dbReference type="AlphaFoldDB" id="A0A0J6VT81"/>
<dbReference type="EMBL" id="JYNL01000042">
    <property type="protein sequence ID" value="KMO72683.1"/>
    <property type="molecule type" value="Genomic_DNA"/>
</dbReference>
<keyword evidence="2" id="KW-1185">Reference proteome</keyword>
<protein>
    <submittedName>
        <fullName evidence="1">Uncharacterized protein</fullName>
    </submittedName>
</protein>
<proteinExistence type="predicted"/>
<reference evidence="1 2" key="1">
    <citation type="journal article" date="2015" name="Genome Biol. Evol.">
        <title>Characterization of Three Mycobacterium spp. with Potential Use in Bioremediation by Genome Sequencing and Comparative Genomics.</title>
        <authorList>
            <person name="Das S."/>
            <person name="Pettersson B.M."/>
            <person name="Behra P.R."/>
            <person name="Ramesh M."/>
            <person name="Dasgupta S."/>
            <person name="Bhattacharya A."/>
            <person name="Kirsebom L.A."/>
        </authorList>
    </citation>
    <scope>NUCLEOTIDE SEQUENCE [LARGE SCALE GENOMIC DNA]</scope>
    <source>
        <strain evidence="1 2">DSM 43826</strain>
    </source>
</reference>